<evidence type="ECO:0000313" key="2">
    <source>
        <dbReference type="Proteomes" id="UP000324222"/>
    </source>
</evidence>
<protein>
    <submittedName>
        <fullName evidence="1">Uncharacterized protein</fullName>
    </submittedName>
</protein>
<keyword evidence="2" id="KW-1185">Reference proteome</keyword>
<proteinExistence type="predicted"/>
<name>A0A5B7GYD4_PORTR</name>
<dbReference type="Proteomes" id="UP000324222">
    <property type="component" value="Unassembled WGS sequence"/>
</dbReference>
<accession>A0A5B7GYD4</accession>
<gene>
    <name evidence="1" type="ORF">E2C01_059505</name>
</gene>
<evidence type="ECO:0000313" key="1">
    <source>
        <dbReference type="EMBL" id="MPC65371.1"/>
    </source>
</evidence>
<reference evidence="1 2" key="1">
    <citation type="submission" date="2019-05" db="EMBL/GenBank/DDBJ databases">
        <title>Another draft genome of Portunus trituberculatus and its Hox gene families provides insights of decapod evolution.</title>
        <authorList>
            <person name="Jeong J.-H."/>
            <person name="Song I."/>
            <person name="Kim S."/>
            <person name="Choi T."/>
            <person name="Kim D."/>
            <person name="Ryu S."/>
            <person name="Kim W."/>
        </authorList>
    </citation>
    <scope>NUCLEOTIDE SEQUENCE [LARGE SCALE GENOMIC DNA]</scope>
    <source>
        <tissue evidence="1">Muscle</tissue>
    </source>
</reference>
<dbReference type="AlphaFoldDB" id="A0A5B7GYD4"/>
<organism evidence="1 2">
    <name type="scientific">Portunus trituberculatus</name>
    <name type="common">Swimming crab</name>
    <name type="synonym">Neptunus trituberculatus</name>
    <dbReference type="NCBI Taxonomy" id="210409"/>
    <lineage>
        <taxon>Eukaryota</taxon>
        <taxon>Metazoa</taxon>
        <taxon>Ecdysozoa</taxon>
        <taxon>Arthropoda</taxon>
        <taxon>Crustacea</taxon>
        <taxon>Multicrustacea</taxon>
        <taxon>Malacostraca</taxon>
        <taxon>Eumalacostraca</taxon>
        <taxon>Eucarida</taxon>
        <taxon>Decapoda</taxon>
        <taxon>Pleocyemata</taxon>
        <taxon>Brachyura</taxon>
        <taxon>Eubrachyura</taxon>
        <taxon>Portunoidea</taxon>
        <taxon>Portunidae</taxon>
        <taxon>Portuninae</taxon>
        <taxon>Portunus</taxon>
    </lineage>
</organism>
<dbReference type="EMBL" id="VSRR010023287">
    <property type="protein sequence ID" value="MPC65371.1"/>
    <property type="molecule type" value="Genomic_DNA"/>
</dbReference>
<comment type="caution">
    <text evidence="1">The sequence shown here is derived from an EMBL/GenBank/DDBJ whole genome shotgun (WGS) entry which is preliminary data.</text>
</comment>
<sequence>MHRFHSLLPSPFHATSASPFRPSLLRLVPLRPRHCLSAINKKRQQRLGRKISLIFPQSNVA</sequence>